<organism evidence="2 3">
    <name type="scientific">Legionella cardiaca</name>
    <dbReference type="NCBI Taxonomy" id="1071983"/>
    <lineage>
        <taxon>Bacteria</taxon>
        <taxon>Pseudomonadati</taxon>
        <taxon>Pseudomonadota</taxon>
        <taxon>Gammaproteobacteria</taxon>
        <taxon>Legionellales</taxon>
        <taxon>Legionellaceae</taxon>
        <taxon>Legionella</taxon>
    </lineage>
</organism>
<dbReference type="CDD" id="cd22139">
    <property type="entry name" value="F-box_unchar"/>
    <property type="match status" value="1"/>
</dbReference>
<dbReference type="SUPFAM" id="SSF81383">
    <property type="entry name" value="F-box domain"/>
    <property type="match status" value="1"/>
</dbReference>
<sequence length="264" mass="30050">MKPNIMLLPEEVIVMIFRYFSPRELVILLQVCKLFNYIGSDNSLWKKLVNELDSSSKLLVVKDNATFFKAKFKEKIALLLPSLRPKVICQELSYSDASKITKNIIAILATKEIQLGFFQPHDGESVKGFCSEVVAGFTFANYIFSLYGGEKTLSKVPLIYLFLSNNSEEITKFCAQYPKSIIFIVSNQSSPTSEIINYQGILKYYRVSDYKTKDINLSVIRPLIIQDLKKLAIKALPIVETLNLAHQDDTPCINAEIFSEYPNY</sequence>
<evidence type="ECO:0000313" key="2">
    <source>
        <dbReference type="EMBL" id="WED44348.1"/>
    </source>
</evidence>
<dbReference type="EMBL" id="CP119078">
    <property type="protein sequence ID" value="WED44348.1"/>
    <property type="molecule type" value="Genomic_DNA"/>
</dbReference>
<dbReference type="Proteomes" id="UP001222087">
    <property type="component" value="Chromosome"/>
</dbReference>
<dbReference type="Pfam" id="PF12937">
    <property type="entry name" value="F-box-like"/>
    <property type="match status" value="1"/>
</dbReference>
<name>A0ABY8AUT4_9GAMM</name>
<feature type="domain" description="F-box" evidence="1">
    <location>
        <begin position="2"/>
        <end position="48"/>
    </location>
</feature>
<dbReference type="PROSITE" id="PS50181">
    <property type="entry name" value="FBOX"/>
    <property type="match status" value="1"/>
</dbReference>
<gene>
    <name evidence="2" type="ORF">PXX05_06055</name>
</gene>
<dbReference type="InterPro" id="IPR001810">
    <property type="entry name" value="F-box_dom"/>
</dbReference>
<dbReference type="SMART" id="SM00256">
    <property type="entry name" value="FBOX"/>
    <property type="match status" value="1"/>
</dbReference>
<dbReference type="InterPro" id="IPR036047">
    <property type="entry name" value="F-box-like_dom_sf"/>
</dbReference>
<keyword evidence="3" id="KW-1185">Reference proteome</keyword>
<accession>A0ABY8AUT4</accession>
<dbReference type="RefSeq" id="WP_275090166.1">
    <property type="nucleotide sequence ID" value="NZ_CP119078.1"/>
</dbReference>
<proteinExistence type="predicted"/>
<protein>
    <submittedName>
        <fullName evidence="2">F-box protein</fullName>
    </submittedName>
</protein>
<evidence type="ECO:0000259" key="1">
    <source>
        <dbReference type="PROSITE" id="PS50181"/>
    </source>
</evidence>
<reference evidence="2 3" key="1">
    <citation type="submission" date="2023-02" db="EMBL/GenBank/DDBJ databases">
        <title>Genome Sequence of L. cardiaca H63T.</title>
        <authorList>
            <person name="Lopez A.E."/>
            <person name="Cianciotto N.P."/>
        </authorList>
    </citation>
    <scope>NUCLEOTIDE SEQUENCE [LARGE SCALE GENOMIC DNA]</scope>
    <source>
        <strain evidence="2 3">H63</strain>
    </source>
</reference>
<evidence type="ECO:0000313" key="3">
    <source>
        <dbReference type="Proteomes" id="UP001222087"/>
    </source>
</evidence>
<dbReference type="Gene3D" id="1.20.1280.50">
    <property type="match status" value="1"/>
</dbReference>